<gene>
    <name evidence="1" type="ORF">Nans01_43620</name>
</gene>
<protein>
    <submittedName>
        <fullName evidence="1">Uncharacterized protein</fullName>
    </submittedName>
</protein>
<comment type="caution">
    <text evidence="1">The sequence shown here is derived from an EMBL/GenBank/DDBJ whole genome shotgun (WGS) entry which is preliminary data.</text>
</comment>
<organism evidence="1 2">
    <name type="scientific">Nocardiopsis ansamitocini</name>
    <dbReference type="NCBI Taxonomy" id="1670832"/>
    <lineage>
        <taxon>Bacteria</taxon>
        <taxon>Bacillati</taxon>
        <taxon>Actinomycetota</taxon>
        <taxon>Actinomycetes</taxon>
        <taxon>Streptosporangiales</taxon>
        <taxon>Nocardiopsidaceae</taxon>
        <taxon>Nocardiopsis</taxon>
    </lineage>
</organism>
<evidence type="ECO:0000313" key="2">
    <source>
        <dbReference type="Proteomes" id="UP001165092"/>
    </source>
</evidence>
<dbReference type="EMBL" id="BSQG01000010">
    <property type="protein sequence ID" value="GLU50011.1"/>
    <property type="molecule type" value="Genomic_DNA"/>
</dbReference>
<keyword evidence="2" id="KW-1185">Reference proteome</keyword>
<reference evidence="1" key="1">
    <citation type="submission" date="2023-02" db="EMBL/GenBank/DDBJ databases">
        <title>Nocardiopsis ansamitocini NBRC 112285.</title>
        <authorList>
            <person name="Ichikawa N."/>
            <person name="Sato H."/>
            <person name="Tonouchi N."/>
        </authorList>
    </citation>
    <scope>NUCLEOTIDE SEQUENCE</scope>
    <source>
        <strain evidence="1">NBRC 112285</strain>
    </source>
</reference>
<accession>A0A9W6UIJ8</accession>
<sequence length="49" mass="5433">MGWHVRVLRLVRTAGGGEDDVLRPTVRAIGSENGLDDVEAYTRSRTPPR</sequence>
<evidence type="ECO:0000313" key="1">
    <source>
        <dbReference type="EMBL" id="GLU50011.1"/>
    </source>
</evidence>
<dbReference type="AlphaFoldDB" id="A0A9W6UIJ8"/>
<name>A0A9W6UIJ8_9ACTN</name>
<proteinExistence type="predicted"/>
<dbReference type="Proteomes" id="UP001165092">
    <property type="component" value="Unassembled WGS sequence"/>
</dbReference>